<gene>
    <name evidence="2" type="ORF">WN51_10857</name>
</gene>
<dbReference type="Proteomes" id="UP000053105">
    <property type="component" value="Unassembled WGS sequence"/>
</dbReference>
<dbReference type="EMBL" id="KQ435733">
    <property type="protein sequence ID" value="KOX77251.1"/>
    <property type="molecule type" value="Genomic_DNA"/>
</dbReference>
<accession>A0A0N0U687</accession>
<proteinExistence type="predicted"/>
<protein>
    <submittedName>
        <fullName evidence="2">Uncharacterized protein</fullName>
    </submittedName>
</protein>
<evidence type="ECO:0000313" key="3">
    <source>
        <dbReference type="Proteomes" id="UP000053105"/>
    </source>
</evidence>
<organism evidence="2 3">
    <name type="scientific">Melipona quadrifasciata</name>
    <dbReference type="NCBI Taxonomy" id="166423"/>
    <lineage>
        <taxon>Eukaryota</taxon>
        <taxon>Metazoa</taxon>
        <taxon>Ecdysozoa</taxon>
        <taxon>Arthropoda</taxon>
        <taxon>Hexapoda</taxon>
        <taxon>Insecta</taxon>
        <taxon>Pterygota</taxon>
        <taxon>Neoptera</taxon>
        <taxon>Endopterygota</taxon>
        <taxon>Hymenoptera</taxon>
        <taxon>Apocrita</taxon>
        <taxon>Aculeata</taxon>
        <taxon>Apoidea</taxon>
        <taxon>Anthophila</taxon>
        <taxon>Apidae</taxon>
        <taxon>Melipona</taxon>
    </lineage>
</organism>
<feature type="region of interest" description="Disordered" evidence="1">
    <location>
        <begin position="50"/>
        <end position="74"/>
    </location>
</feature>
<dbReference type="AlphaFoldDB" id="A0A0N0U687"/>
<evidence type="ECO:0000313" key="2">
    <source>
        <dbReference type="EMBL" id="KOX77251.1"/>
    </source>
</evidence>
<name>A0A0N0U687_9HYME</name>
<evidence type="ECO:0000256" key="1">
    <source>
        <dbReference type="SAM" id="MobiDB-lite"/>
    </source>
</evidence>
<keyword evidence="3" id="KW-1185">Reference proteome</keyword>
<reference evidence="2 3" key="1">
    <citation type="submission" date="2015-07" db="EMBL/GenBank/DDBJ databases">
        <title>The genome of Melipona quadrifasciata.</title>
        <authorList>
            <person name="Pan H."/>
            <person name="Kapheim K."/>
        </authorList>
    </citation>
    <scope>NUCLEOTIDE SEQUENCE [LARGE SCALE GENOMIC DNA]</scope>
    <source>
        <strain evidence="2">0111107301</strain>
        <tissue evidence="2">Whole body</tissue>
    </source>
</reference>
<sequence length="74" mass="9080">MVIERETEIDRSLFEDDVNRNDETLMDRVGFPSSEGRSIDNTDCCDTAIERERERREKTRWREELRRKKQHEQH</sequence>